<dbReference type="SMART" id="SM00382">
    <property type="entry name" value="AAA"/>
    <property type="match status" value="1"/>
</dbReference>
<dbReference type="Proteomes" id="UP000240572">
    <property type="component" value="Unassembled WGS sequence"/>
</dbReference>
<dbReference type="Gene3D" id="3.40.50.300">
    <property type="entry name" value="P-loop containing nucleotide triphosphate hydrolases"/>
    <property type="match status" value="1"/>
</dbReference>
<keyword evidence="2" id="KW-0547">Nucleotide-binding</keyword>
<dbReference type="PROSITE" id="PS00211">
    <property type="entry name" value="ABC_TRANSPORTER_1"/>
    <property type="match status" value="1"/>
</dbReference>
<dbReference type="GO" id="GO:0016887">
    <property type="term" value="F:ATP hydrolysis activity"/>
    <property type="evidence" value="ECO:0007669"/>
    <property type="project" value="InterPro"/>
</dbReference>
<accession>A0A2P8CWG2</accession>
<dbReference type="PANTHER" id="PTHR42939">
    <property type="entry name" value="ABC TRANSPORTER ATP-BINDING PROTEIN ALBC-RELATED"/>
    <property type="match status" value="1"/>
</dbReference>
<evidence type="ECO:0000256" key="3">
    <source>
        <dbReference type="ARBA" id="ARBA00022840"/>
    </source>
</evidence>
<dbReference type="RefSeq" id="WP_106524922.1">
    <property type="nucleotide sequence ID" value="NZ_PYGD01000012.1"/>
</dbReference>
<organism evidence="5 6">
    <name type="scientific">Taibaiella chishuiensis</name>
    <dbReference type="NCBI Taxonomy" id="1434707"/>
    <lineage>
        <taxon>Bacteria</taxon>
        <taxon>Pseudomonadati</taxon>
        <taxon>Bacteroidota</taxon>
        <taxon>Chitinophagia</taxon>
        <taxon>Chitinophagales</taxon>
        <taxon>Chitinophagaceae</taxon>
        <taxon>Taibaiella</taxon>
    </lineage>
</organism>
<sequence>MTISLNQVSKRYQSHWILKGIDYTFEAGMQYAILGANGSGKSTLLRAVAGMQDINKGKIDYTLNGKPVKPEHVYRHISYCAPGMDLVEELTLEEFLKFHFSFKAIRKGYGIDSMIDEMGLQQAAGKFIHEFSSGMKQRVKLAQAFFSDTPVLLLDEPCSNLDLAGVEMYLQWLRDHTAGRLVIVASNDEREYDGISRLLQVTDYK</sequence>
<dbReference type="OrthoDB" id="9808363at2"/>
<dbReference type="EMBL" id="PYGD01000012">
    <property type="protein sequence ID" value="PSK89269.1"/>
    <property type="molecule type" value="Genomic_DNA"/>
</dbReference>
<protein>
    <submittedName>
        <fullName evidence="5">ABC transporter family protein</fullName>
    </submittedName>
</protein>
<dbReference type="GO" id="GO:0005524">
    <property type="term" value="F:ATP binding"/>
    <property type="evidence" value="ECO:0007669"/>
    <property type="project" value="UniProtKB-KW"/>
</dbReference>
<evidence type="ECO:0000259" key="4">
    <source>
        <dbReference type="PROSITE" id="PS50893"/>
    </source>
</evidence>
<dbReference type="InterPro" id="IPR017871">
    <property type="entry name" value="ABC_transporter-like_CS"/>
</dbReference>
<reference evidence="5 6" key="1">
    <citation type="submission" date="2018-03" db="EMBL/GenBank/DDBJ databases">
        <title>Genomic Encyclopedia of Type Strains, Phase III (KMG-III): the genomes of soil and plant-associated and newly described type strains.</title>
        <authorList>
            <person name="Whitman W."/>
        </authorList>
    </citation>
    <scope>NUCLEOTIDE SEQUENCE [LARGE SCALE GENOMIC DNA]</scope>
    <source>
        <strain evidence="5 6">CGMCC 1.12700</strain>
    </source>
</reference>
<gene>
    <name evidence="5" type="ORF">B0I18_11270</name>
</gene>
<dbReference type="AlphaFoldDB" id="A0A2P8CWG2"/>
<dbReference type="InterPro" id="IPR003439">
    <property type="entry name" value="ABC_transporter-like_ATP-bd"/>
</dbReference>
<dbReference type="InterPro" id="IPR027417">
    <property type="entry name" value="P-loop_NTPase"/>
</dbReference>
<keyword evidence="6" id="KW-1185">Reference proteome</keyword>
<evidence type="ECO:0000256" key="2">
    <source>
        <dbReference type="ARBA" id="ARBA00022741"/>
    </source>
</evidence>
<keyword evidence="1" id="KW-0813">Transport</keyword>
<dbReference type="InterPro" id="IPR003593">
    <property type="entry name" value="AAA+_ATPase"/>
</dbReference>
<dbReference type="Pfam" id="PF00005">
    <property type="entry name" value="ABC_tran"/>
    <property type="match status" value="1"/>
</dbReference>
<evidence type="ECO:0000256" key="1">
    <source>
        <dbReference type="ARBA" id="ARBA00022448"/>
    </source>
</evidence>
<evidence type="ECO:0000313" key="5">
    <source>
        <dbReference type="EMBL" id="PSK89269.1"/>
    </source>
</evidence>
<dbReference type="PROSITE" id="PS50893">
    <property type="entry name" value="ABC_TRANSPORTER_2"/>
    <property type="match status" value="1"/>
</dbReference>
<name>A0A2P8CWG2_9BACT</name>
<proteinExistence type="predicted"/>
<comment type="caution">
    <text evidence="5">The sequence shown here is derived from an EMBL/GenBank/DDBJ whole genome shotgun (WGS) entry which is preliminary data.</text>
</comment>
<keyword evidence="3" id="KW-0067">ATP-binding</keyword>
<dbReference type="InterPro" id="IPR051782">
    <property type="entry name" value="ABC_Transporter_VariousFunc"/>
</dbReference>
<dbReference type="SUPFAM" id="SSF52540">
    <property type="entry name" value="P-loop containing nucleoside triphosphate hydrolases"/>
    <property type="match status" value="1"/>
</dbReference>
<dbReference type="PANTHER" id="PTHR42939:SF1">
    <property type="entry name" value="ABC TRANSPORTER ATP-BINDING PROTEIN ALBC-RELATED"/>
    <property type="match status" value="1"/>
</dbReference>
<feature type="domain" description="ABC transporter" evidence="4">
    <location>
        <begin position="3"/>
        <end position="204"/>
    </location>
</feature>
<evidence type="ECO:0000313" key="6">
    <source>
        <dbReference type="Proteomes" id="UP000240572"/>
    </source>
</evidence>